<dbReference type="AlphaFoldDB" id="A0A4V2YB89"/>
<dbReference type="Pfam" id="PF00293">
    <property type="entry name" value="NUDIX"/>
    <property type="match status" value="1"/>
</dbReference>
<reference evidence="5 6" key="1">
    <citation type="submission" date="2019-03" db="EMBL/GenBank/DDBJ databases">
        <title>Draft genome sequences of novel Actinobacteria.</title>
        <authorList>
            <person name="Sahin N."/>
            <person name="Ay H."/>
            <person name="Saygin H."/>
        </authorList>
    </citation>
    <scope>NUCLEOTIDE SEQUENCE [LARGE SCALE GENOMIC DNA]</scope>
    <source>
        <strain evidence="5 6">16K309</strain>
    </source>
</reference>
<protein>
    <submittedName>
        <fullName evidence="5">NUDIX domain-containing protein</fullName>
    </submittedName>
</protein>
<evidence type="ECO:0000313" key="6">
    <source>
        <dbReference type="Proteomes" id="UP000295674"/>
    </source>
</evidence>
<gene>
    <name evidence="5" type="ORF">E1181_11610</name>
</gene>
<dbReference type="PRINTS" id="PR00502">
    <property type="entry name" value="NUDIXFAMILY"/>
</dbReference>
<dbReference type="Proteomes" id="UP000295674">
    <property type="component" value="Unassembled WGS sequence"/>
</dbReference>
<proteinExistence type="inferred from homology"/>
<dbReference type="PANTHER" id="PTHR43736">
    <property type="entry name" value="ADP-RIBOSE PYROPHOSPHATASE"/>
    <property type="match status" value="1"/>
</dbReference>
<dbReference type="CDD" id="cd02883">
    <property type="entry name" value="NUDIX_Hydrolase"/>
    <property type="match status" value="1"/>
</dbReference>
<evidence type="ECO:0000256" key="1">
    <source>
        <dbReference type="ARBA" id="ARBA00005582"/>
    </source>
</evidence>
<feature type="domain" description="Nudix hydrolase" evidence="4">
    <location>
        <begin position="2"/>
        <end position="123"/>
    </location>
</feature>
<evidence type="ECO:0000259" key="4">
    <source>
        <dbReference type="PROSITE" id="PS51462"/>
    </source>
</evidence>
<dbReference type="SUPFAM" id="SSF55811">
    <property type="entry name" value="Nudix"/>
    <property type="match status" value="1"/>
</dbReference>
<comment type="caution">
    <text evidence="5">The sequence shown here is derived from an EMBL/GenBank/DDBJ whole genome shotgun (WGS) entry which is preliminary data.</text>
</comment>
<dbReference type="GO" id="GO:0016787">
    <property type="term" value="F:hydrolase activity"/>
    <property type="evidence" value="ECO:0007669"/>
    <property type="project" value="UniProtKB-KW"/>
</dbReference>
<dbReference type="InterPro" id="IPR015797">
    <property type="entry name" value="NUDIX_hydrolase-like_dom_sf"/>
</dbReference>
<dbReference type="PROSITE" id="PS51462">
    <property type="entry name" value="NUDIX"/>
    <property type="match status" value="1"/>
</dbReference>
<evidence type="ECO:0000256" key="2">
    <source>
        <dbReference type="ARBA" id="ARBA00022801"/>
    </source>
</evidence>
<dbReference type="InterPro" id="IPR000086">
    <property type="entry name" value="NUDIX_hydrolase_dom"/>
</dbReference>
<dbReference type="EMBL" id="SMKS01000015">
    <property type="protein sequence ID" value="TDD06646.1"/>
    <property type="molecule type" value="Genomic_DNA"/>
</dbReference>
<keyword evidence="6" id="KW-1185">Reference proteome</keyword>
<dbReference type="Gene3D" id="3.90.79.10">
    <property type="entry name" value="Nucleoside Triphosphate Pyrophosphohydrolase"/>
    <property type="match status" value="1"/>
</dbReference>
<dbReference type="InterPro" id="IPR020476">
    <property type="entry name" value="Nudix_hydrolase"/>
</dbReference>
<comment type="similarity">
    <text evidence="1 3">Belongs to the Nudix hydrolase family.</text>
</comment>
<evidence type="ECO:0000313" key="5">
    <source>
        <dbReference type="EMBL" id="TDD06646.1"/>
    </source>
</evidence>
<dbReference type="PROSITE" id="PS00893">
    <property type="entry name" value="NUDIX_BOX"/>
    <property type="match status" value="1"/>
</dbReference>
<dbReference type="PANTHER" id="PTHR43736:SF1">
    <property type="entry name" value="DIHYDRONEOPTERIN TRIPHOSPHATE DIPHOSPHATASE"/>
    <property type="match status" value="1"/>
</dbReference>
<dbReference type="RefSeq" id="WP_132673982.1">
    <property type="nucleotide sequence ID" value="NZ_SMKS01000015.1"/>
</dbReference>
<dbReference type="InterPro" id="IPR020084">
    <property type="entry name" value="NUDIX_hydrolase_CS"/>
</dbReference>
<dbReference type="OrthoDB" id="9814308at2"/>
<evidence type="ECO:0000256" key="3">
    <source>
        <dbReference type="RuleBase" id="RU003476"/>
    </source>
</evidence>
<accession>A0A4V2YB89</accession>
<sequence>MTKHSVSVAGVVVDGQHRVLMIQRRDNGKWEPPGGILEIDETFEEGVRREVMEETGVLIEVTQLSGVYKNMERGIVALVFRCEPTGGTVQTTDESTAVEWMELDEALSKMDEAYAVRVSDAYQGVPAVRAHDGVHVLAR</sequence>
<organism evidence="5 6">
    <name type="scientific">Saccharopolyspora terrae</name>
    <dbReference type="NCBI Taxonomy" id="2530384"/>
    <lineage>
        <taxon>Bacteria</taxon>
        <taxon>Bacillati</taxon>
        <taxon>Actinomycetota</taxon>
        <taxon>Actinomycetes</taxon>
        <taxon>Pseudonocardiales</taxon>
        <taxon>Pseudonocardiaceae</taxon>
        <taxon>Saccharopolyspora</taxon>
    </lineage>
</organism>
<name>A0A4V2YB89_9PSEU</name>
<keyword evidence="2 3" id="KW-0378">Hydrolase</keyword>